<evidence type="ECO:0000256" key="2">
    <source>
        <dbReference type="SAM" id="MobiDB-lite"/>
    </source>
</evidence>
<feature type="compositionally biased region" description="Polar residues" evidence="2">
    <location>
        <begin position="9"/>
        <end position="22"/>
    </location>
</feature>
<accession>A0ABQ5DPU3</accession>
<organism evidence="3 4">
    <name type="scientific">Tanacetum coccineum</name>
    <dbReference type="NCBI Taxonomy" id="301880"/>
    <lineage>
        <taxon>Eukaryota</taxon>
        <taxon>Viridiplantae</taxon>
        <taxon>Streptophyta</taxon>
        <taxon>Embryophyta</taxon>
        <taxon>Tracheophyta</taxon>
        <taxon>Spermatophyta</taxon>
        <taxon>Magnoliopsida</taxon>
        <taxon>eudicotyledons</taxon>
        <taxon>Gunneridae</taxon>
        <taxon>Pentapetalae</taxon>
        <taxon>asterids</taxon>
        <taxon>campanulids</taxon>
        <taxon>Asterales</taxon>
        <taxon>Asteraceae</taxon>
        <taxon>Asteroideae</taxon>
        <taxon>Anthemideae</taxon>
        <taxon>Anthemidinae</taxon>
        <taxon>Tanacetum</taxon>
    </lineage>
</organism>
<dbReference type="EMBL" id="BQNB010015523">
    <property type="protein sequence ID" value="GJT41005.1"/>
    <property type="molecule type" value="Genomic_DNA"/>
</dbReference>
<reference evidence="3" key="1">
    <citation type="journal article" date="2022" name="Int. J. Mol. Sci.">
        <title>Draft Genome of Tanacetum Coccineum: Genomic Comparison of Closely Related Tanacetum-Family Plants.</title>
        <authorList>
            <person name="Yamashiro T."/>
            <person name="Shiraishi A."/>
            <person name="Nakayama K."/>
            <person name="Satake H."/>
        </authorList>
    </citation>
    <scope>NUCLEOTIDE SEQUENCE</scope>
</reference>
<proteinExistence type="predicted"/>
<keyword evidence="1" id="KW-0175">Coiled coil</keyword>
<evidence type="ECO:0000313" key="4">
    <source>
        <dbReference type="Proteomes" id="UP001151760"/>
    </source>
</evidence>
<reference evidence="3" key="2">
    <citation type="submission" date="2022-01" db="EMBL/GenBank/DDBJ databases">
        <authorList>
            <person name="Yamashiro T."/>
            <person name="Shiraishi A."/>
            <person name="Satake H."/>
            <person name="Nakayama K."/>
        </authorList>
    </citation>
    <scope>NUCLEOTIDE SEQUENCE</scope>
</reference>
<evidence type="ECO:0000256" key="1">
    <source>
        <dbReference type="SAM" id="Coils"/>
    </source>
</evidence>
<keyword evidence="4" id="KW-1185">Reference proteome</keyword>
<dbReference type="Proteomes" id="UP001151760">
    <property type="component" value="Unassembled WGS sequence"/>
</dbReference>
<protein>
    <submittedName>
        <fullName evidence="3">Uncharacterized protein</fullName>
    </submittedName>
</protein>
<name>A0ABQ5DPU3_9ASTR</name>
<gene>
    <name evidence="3" type="ORF">Tco_0940870</name>
</gene>
<evidence type="ECO:0000313" key="3">
    <source>
        <dbReference type="EMBL" id="GJT41005.1"/>
    </source>
</evidence>
<feature type="coiled-coil region" evidence="1">
    <location>
        <begin position="177"/>
        <end position="204"/>
    </location>
</feature>
<comment type="caution">
    <text evidence="3">The sequence shown here is derived from an EMBL/GenBank/DDBJ whole genome shotgun (WGS) entry which is preliminary data.</text>
</comment>
<sequence length="223" mass="24508">MPEPDQPQDHLSTPPRQQTAGHTSGGIEDLITLTDVSSVVSTLVQKVNLLETKLKDTKMLFKDVVGKLVKKVKAMEVKLKTKKRKVVVSDSDQEEGGEQDVDLDALLALANAAVIVDSNIPPGGASSSHIPTDVPTDVPTGVAPAGVSNKGKTPMVEEDITVKERTLKQMEDDRLGEEAAKRLHDEEQAQVARQREEMNRRRQQEVLASAMYYTEDDWINIMA</sequence>
<feature type="region of interest" description="Disordered" evidence="2">
    <location>
        <begin position="1"/>
        <end position="26"/>
    </location>
</feature>